<sequence>MGRTPGKWQLGRNSDSVITDRIENTDDKHVAYYGGRVVAESISSDSDRHLISAAPELLEALQEVLKYCNDEVHSIDVWERAEHAIRKAGGERE</sequence>
<gene>
    <name evidence="1" type="ORF">D1B32_05755</name>
</gene>
<dbReference type="EMBL" id="QWEH01000003">
    <property type="protein sequence ID" value="RHW33545.1"/>
    <property type="molecule type" value="Genomic_DNA"/>
</dbReference>
<reference evidence="1 2" key="1">
    <citation type="journal article" date="2007" name="Int. J. Syst. Evol. Microbiol.">
        <title>Oceanobacillus profundus sp. nov., isolated from a deep-sea sediment core.</title>
        <authorList>
            <person name="Kim Y.G."/>
            <person name="Choi D.H."/>
            <person name="Hyun S."/>
            <person name="Cho B.C."/>
        </authorList>
    </citation>
    <scope>NUCLEOTIDE SEQUENCE [LARGE SCALE GENOMIC DNA]</scope>
    <source>
        <strain evidence="1 2">DSM 18246</strain>
    </source>
</reference>
<name>A0A417YJR5_9BACI</name>
<organism evidence="1 2">
    <name type="scientific">Oceanobacillus profundus</name>
    <dbReference type="NCBI Taxonomy" id="372463"/>
    <lineage>
        <taxon>Bacteria</taxon>
        <taxon>Bacillati</taxon>
        <taxon>Bacillota</taxon>
        <taxon>Bacilli</taxon>
        <taxon>Bacillales</taxon>
        <taxon>Bacillaceae</taxon>
        <taxon>Oceanobacillus</taxon>
    </lineage>
</organism>
<proteinExistence type="predicted"/>
<dbReference type="Proteomes" id="UP000285456">
    <property type="component" value="Unassembled WGS sequence"/>
</dbReference>
<accession>A0A417YJR5</accession>
<dbReference type="RefSeq" id="WP_118888883.1">
    <property type="nucleotide sequence ID" value="NZ_PHUT01000003.1"/>
</dbReference>
<evidence type="ECO:0000313" key="2">
    <source>
        <dbReference type="Proteomes" id="UP000285456"/>
    </source>
</evidence>
<comment type="caution">
    <text evidence="1">The sequence shown here is derived from an EMBL/GenBank/DDBJ whole genome shotgun (WGS) entry which is preliminary data.</text>
</comment>
<protein>
    <submittedName>
        <fullName evidence="1">Uncharacterized protein</fullName>
    </submittedName>
</protein>
<keyword evidence="2" id="KW-1185">Reference proteome</keyword>
<dbReference type="AlphaFoldDB" id="A0A417YJR5"/>
<evidence type="ECO:0000313" key="1">
    <source>
        <dbReference type="EMBL" id="RHW33545.1"/>
    </source>
</evidence>